<dbReference type="EMBL" id="CAUJNA010003261">
    <property type="protein sequence ID" value="CAJ1397283.1"/>
    <property type="molecule type" value="Genomic_DNA"/>
</dbReference>
<reference evidence="2" key="1">
    <citation type="submission" date="2023-08" db="EMBL/GenBank/DDBJ databases">
        <authorList>
            <person name="Chen Y."/>
            <person name="Shah S."/>
            <person name="Dougan E. K."/>
            <person name="Thang M."/>
            <person name="Chan C."/>
        </authorList>
    </citation>
    <scope>NUCLEOTIDE SEQUENCE</scope>
</reference>
<evidence type="ECO:0000313" key="2">
    <source>
        <dbReference type="EMBL" id="CAJ1397283.1"/>
    </source>
</evidence>
<feature type="region of interest" description="Disordered" evidence="1">
    <location>
        <begin position="108"/>
        <end position="138"/>
    </location>
</feature>
<comment type="caution">
    <text evidence="2">The sequence shown here is derived from an EMBL/GenBank/DDBJ whole genome shotgun (WGS) entry which is preliminary data.</text>
</comment>
<organism evidence="2 3">
    <name type="scientific">Effrenium voratum</name>
    <dbReference type="NCBI Taxonomy" id="2562239"/>
    <lineage>
        <taxon>Eukaryota</taxon>
        <taxon>Sar</taxon>
        <taxon>Alveolata</taxon>
        <taxon>Dinophyceae</taxon>
        <taxon>Suessiales</taxon>
        <taxon>Symbiodiniaceae</taxon>
        <taxon>Effrenium</taxon>
    </lineage>
</organism>
<protein>
    <submittedName>
        <fullName evidence="2">Uncharacterized protein</fullName>
    </submittedName>
</protein>
<keyword evidence="3" id="KW-1185">Reference proteome</keyword>
<name>A0AA36NCJ0_9DINO</name>
<evidence type="ECO:0000313" key="3">
    <source>
        <dbReference type="Proteomes" id="UP001178507"/>
    </source>
</evidence>
<dbReference type="AlphaFoldDB" id="A0AA36NCJ0"/>
<proteinExistence type="predicted"/>
<sequence>MADETEAVTEVEKKAISSSFRAKMQAISGAKYNFTSRINKVETQVKEMNERSKSSSDALKNCFEQVTQQILQEDIMPWLSTEIPQYMAKRRARQRLARREAVEIPVKQAVPEPVPPPSPVPVLAAPSPTSPSPASPTKGFRLAESLLVAGAEFGQPQTQSI</sequence>
<dbReference type="Proteomes" id="UP001178507">
    <property type="component" value="Unassembled WGS sequence"/>
</dbReference>
<gene>
    <name evidence="2" type="ORF">EVOR1521_LOCUS21332</name>
</gene>
<accession>A0AA36NCJ0</accession>
<evidence type="ECO:0000256" key="1">
    <source>
        <dbReference type="SAM" id="MobiDB-lite"/>
    </source>
</evidence>